<dbReference type="EMBL" id="JACCHT010000001">
    <property type="protein sequence ID" value="NYT27708.1"/>
    <property type="molecule type" value="Genomic_DNA"/>
</dbReference>
<sequence>MKHTEDELYDNSKKVKSIEMIDKKGLDLINSIDKTGLKAILNDGIDSLAEVSTVYTVAKAVSTVYTAAKAIKKFLDGAYLTVSAENSYADVVMLQAFMTDDSGHNARSLPHKNFLFRGEADTGVFRVNSMSESNSTFLYSVETKNKVSTVLIQYKWSQQDSGSGKVVITDCKGTVAAIEFNLYKRIALESADKEFKVSLLATGGVIQLGIIKPNT</sequence>
<proteinExistence type="predicted"/>
<comment type="caution">
    <text evidence="1">The sequence shown here is derived from an EMBL/GenBank/DDBJ whole genome shotgun (WGS) entry which is preliminary data.</text>
</comment>
<reference evidence="1 2" key="1">
    <citation type="submission" date="2020-05" db="EMBL/GenBank/DDBJ databases">
        <title>Horizontal transmission and recombination maintain forever young bacterial symbiont genomes.</title>
        <authorList>
            <person name="Russell S.L."/>
            <person name="Pepper-Tunick E."/>
            <person name="Svedberg J."/>
            <person name="Byrne A."/>
            <person name="Ruelas Castillo J."/>
            <person name="Vollmers C."/>
            <person name="Beinart R.A."/>
            <person name="Corbett-Detig R."/>
        </authorList>
    </citation>
    <scope>NUCLEOTIDE SEQUENCE [LARGE SCALE GENOMIC DNA]</scope>
    <source>
        <strain evidence="1">455</strain>
    </source>
</reference>
<accession>A0A853F2G0</accession>
<dbReference type="AlphaFoldDB" id="A0A853F2G0"/>
<gene>
    <name evidence="1" type="ORF">H0A76_07290</name>
</gene>
<organism evidence="1 2">
    <name type="scientific">Candidatus Thiodubiliella endoseptemdiera</name>
    <dbReference type="NCBI Taxonomy" id="2738886"/>
    <lineage>
        <taxon>Bacteria</taxon>
        <taxon>Pseudomonadati</taxon>
        <taxon>Pseudomonadota</taxon>
        <taxon>Gammaproteobacteria</taxon>
        <taxon>Candidatus Pseudothioglobaceae</taxon>
        <taxon>Candidatus Thiodubiliella</taxon>
    </lineage>
</organism>
<protein>
    <submittedName>
        <fullName evidence="1">Uncharacterized protein</fullName>
    </submittedName>
</protein>
<dbReference type="Proteomes" id="UP000568751">
    <property type="component" value="Unassembled WGS sequence"/>
</dbReference>
<name>A0A853F2G0_9GAMM</name>
<evidence type="ECO:0000313" key="2">
    <source>
        <dbReference type="Proteomes" id="UP000568751"/>
    </source>
</evidence>
<evidence type="ECO:0000313" key="1">
    <source>
        <dbReference type="EMBL" id="NYT27708.1"/>
    </source>
</evidence>